<evidence type="ECO:0000256" key="6">
    <source>
        <dbReference type="ARBA" id="ARBA00023180"/>
    </source>
</evidence>
<dbReference type="InterPro" id="IPR027446">
    <property type="entry name" value="VSG_C_dom_sf"/>
</dbReference>
<comment type="subcellular location">
    <subcellularLocation>
        <location evidence="2">Cell membrane</location>
        <topology evidence="2">Lipid-anchor</topology>
        <topology evidence="2">GPI-anchor</topology>
    </subcellularLocation>
</comment>
<evidence type="ECO:0000256" key="4">
    <source>
        <dbReference type="ARBA" id="ARBA00022622"/>
    </source>
</evidence>
<dbReference type="SUPFAM" id="SSF58087">
    <property type="entry name" value="Variant surface glycoprotein (N-terminal domain)"/>
    <property type="match status" value="1"/>
</dbReference>
<keyword evidence="5" id="KW-0472">Membrane</keyword>
<protein>
    <submittedName>
        <fullName evidence="9">Variant surface glycoprotein 1125.5410</fullName>
    </submittedName>
</protein>
<evidence type="ECO:0000256" key="5">
    <source>
        <dbReference type="ARBA" id="ARBA00023136"/>
    </source>
</evidence>
<evidence type="ECO:0000256" key="7">
    <source>
        <dbReference type="ARBA" id="ARBA00023288"/>
    </source>
</evidence>
<dbReference type="Pfam" id="PF00913">
    <property type="entry name" value="Trypan_glycop"/>
    <property type="match status" value="1"/>
</dbReference>
<accession>A0A1J0RCL1</accession>
<keyword evidence="3" id="KW-1003">Cell membrane</keyword>
<feature type="domain" description="Trypanosome variant surface glycoprotein A-type N-terminal" evidence="8">
    <location>
        <begin position="61"/>
        <end position="235"/>
    </location>
</feature>
<evidence type="ECO:0000259" key="8">
    <source>
        <dbReference type="Pfam" id="PF00913"/>
    </source>
</evidence>
<comment type="function">
    <text evidence="1">VSG forms a coat on the surface of the parasite. The trypanosome evades the immune response of the host by expressing a series of antigenically distinct VSGs from an estimated 1000 VSG genes.</text>
</comment>
<dbReference type="GO" id="GO:0098552">
    <property type="term" value="C:side of membrane"/>
    <property type="evidence" value="ECO:0007669"/>
    <property type="project" value="UniProtKB-KW"/>
</dbReference>
<reference evidence="9" key="1">
    <citation type="submission" date="2016-08" db="EMBL/GenBank/DDBJ databases">
        <title>VSG repertoire of Trypanosoma brucei EATRO 1125.</title>
        <authorList>
            <person name="Cross G.A."/>
        </authorList>
    </citation>
    <scope>NUCLEOTIDE SEQUENCE</scope>
    <source>
        <strain evidence="9">EATRO 1125</strain>
    </source>
</reference>
<dbReference type="VEuPathDB" id="TriTrypDB:Tb427_000566700"/>
<dbReference type="AlphaFoldDB" id="A0A1J0RCL1"/>
<dbReference type="SUPFAM" id="SSF118251">
    <property type="entry name" value="Variant surface glycoprotein MITAT 1.2, VSG 221, C-terminal domain"/>
    <property type="match status" value="1"/>
</dbReference>
<dbReference type="GO" id="GO:0005886">
    <property type="term" value="C:plasma membrane"/>
    <property type="evidence" value="ECO:0007669"/>
    <property type="project" value="UniProtKB-SubCell"/>
</dbReference>
<evidence type="ECO:0000313" key="9">
    <source>
        <dbReference type="EMBL" id="APD75496.1"/>
    </source>
</evidence>
<evidence type="ECO:0000256" key="2">
    <source>
        <dbReference type="ARBA" id="ARBA00004609"/>
    </source>
</evidence>
<dbReference type="InterPro" id="IPR001812">
    <property type="entry name" value="Trypano_VSG_A_N_dom"/>
</dbReference>
<keyword evidence="4" id="KW-0336">GPI-anchor</keyword>
<keyword evidence="6" id="KW-0325">Glycoprotein</keyword>
<sequence length="313" mass="33492">MRTAEAKDPLGDNKPDFDQLKNIKMTTLNGIHKTFAPTTLSITDATSSSPNSQPVTGIQSRLAGCQIAAASTTNYAFTTPKATSEKAQITTDIFADTTANADCATGLNNLQTTATETQRLAKAICDALKHQPPAVQSLKGSTGETLSALHSMQLFIKNCDTDFQSIEDAHSGPQAEKLKNYIKQAYNDTPTAFDTEFITNLEGGNVQTRSKDKAENKKLSELKTTSNMMATLSHLEGLRIQRELEAGKKSTTSVAVYSRAAKDCKAEKNEAKCKEKDGCEFKDGKCVAKVTAEAGKAGNATGSNSIVIKKAPL</sequence>
<dbReference type="GO" id="GO:0042783">
    <property type="term" value="P:symbiont-mediated evasion of host immune response"/>
    <property type="evidence" value="ECO:0007669"/>
    <property type="project" value="InterPro"/>
</dbReference>
<name>A0A1J0RCL1_9TRYP</name>
<organism evidence="9">
    <name type="scientific">Trypanosoma brucei</name>
    <dbReference type="NCBI Taxonomy" id="5691"/>
    <lineage>
        <taxon>Eukaryota</taxon>
        <taxon>Discoba</taxon>
        <taxon>Euglenozoa</taxon>
        <taxon>Kinetoplastea</taxon>
        <taxon>Metakinetoplastina</taxon>
        <taxon>Trypanosomatida</taxon>
        <taxon>Trypanosomatidae</taxon>
        <taxon>Trypanosoma</taxon>
    </lineage>
</organism>
<evidence type="ECO:0000256" key="1">
    <source>
        <dbReference type="ARBA" id="ARBA00002523"/>
    </source>
</evidence>
<dbReference type="EMBL" id="KX701540">
    <property type="protein sequence ID" value="APD75496.1"/>
    <property type="molecule type" value="Genomic_DNA"/>
</dbReference>
<keyword evidence="7" id="KW-0449">Lipoprotein</keyword>
<evidence type="ECO:0000256" key="3">
    <source>
        <dbReference type="ARBA" id="ARBA00022475"/>
    </source>
</evidence>
<proteinExistence type="predicted"/>